<gene>
    <name evidence="2" type="ORF">ALPR1_07900</name>
</gene>
<reference evidence="2 3" key="1">
    <citation type="journal article" date="2011" name="J. Bacteriol.">
        <title>Complete genome sequence of Algoriphagus sp. PR1, bacterial prey of a colony-forming choanoflagellate.</title>
        <authorList>
            <person name="Alegado R.A."/>
            <person name="Ferriera S."/>
            <person name="Nusbaum C."/>
            <person name="Young S.K."/>
            <person name="Zeng Q."/>
            <person name="Imamovic A."/>
            <person name="Fairclough S.R."/>
            <person name="King N."/>
        </authorList>
    </citation>
    <scope>NUCLEOTIDE SEQUENCE [LARGE SCALE GENOMIC DNA]</scope>
    <source>
        <strain evidence="2 3">PR1</strain>
    </source>
</reference>
<evidence type="ECO:0008006" key="4">
    <source>
        <dbReference type="Google" id="ProtNLM"/>
    </source>
</evidence>
<dbReference type="RefSeq" id="WP_008199655.1">
    <property type="nucleotide sequence ID" value="NZ_CM001023.1"/>
</dbReference>
<evidence type="ECO:0000313" key="2">
    <source>
        <dbReference type="EMBL" id="EAZ80832.1"/>
    </source>
</evidence>
<feature type="transmembrane region" description="Helical" evidence="1">
    <location>
        <begin position="124"/>
        <end position="145"/>
    </location>
</feature>
<evidence type="ECO:0000313" key="3">
    <source>
        <dbReference type="Proteomes" id="UP000003919"/>
    </source>
</evidence>
<dbReference type="HOGENOM" id="CLU_117227_0_0_10"/>
<accession>A3HZZ6</accession>
<dbReference type="OrthoDB" id="1160385at2"/>
<keyword evidence="1" id="KW-0472">Membrane</keyword>
<keyword evidence="3" id="KW-1185">Reference proteome</keyword>
<evidence type="ECO:0000256" key="1">
    <source>
        <dbReference type="SAM" id="Phobius"/>
    </source>
</evidence>
<feature type="transmembrane region" description="Helical" evidence="1">
    <location>
        <begin position="157"/>
        <end position="179"/>
    </location>
</feature>
<comment type="caution">
    <text evidence="2">The sequence shown here is derived from an EMBL/GenBank/DDBJ whole genome shotgun (WGS) entry which is preliminary data.</text>
</comment>
<dbReference type="AlphaFoldDB" id="A3HZZ6"/>
<dbReference type="EMBL" id="AAXU02000001">
    <property type="protein sequence ID" value="EAZ80832.1"/>
    <property type="molecule type" value="Genomic_DNA"/>
</dbReference>
<protein>
    <recommendedName>
        <fullName evidence="4">DUF3278 domain-containing protein</fullName>
    </recommendedName>
</protein>
<dbReference type="STRING" id="388413.ALPR1_07900"/>
<name>A3HZZ6_9BACT</name>
<feature type="transmembrane region" description="Helical" evidence="1">
    <location>
        <begin position="75"/>
        <end position="95"/>
    </location>
</feature>
<feature type="transmembrane region" description="Helical" evidence="1">
    <location>
        <begin position="45"/>
        <end position="63"/>
    </location>
</feature>
<proteinExistence type="predicted"/>
<sequence>MELEEMKSLWGDLSEKVEKQDKIQKELLMEITGQKFRNKMQGIRIPEIIGSVICYAYAGYFMISFSKFELWYNQVFAIISIIILILLPTASLWTIKGMRAIDIASDVPAELLEKFRTNKKRFWMVQKFGMVLGVFLFMIILSPITELQGRGEIINKPIYWFIYVPVGLIFMFFFTRFVYKKYRAVINKSEALLSDL</sequence>
<keyword evidence="1" id="KW-1133">Transmembrane helix</keyword>
<dbReference type="Proteomes" id="UP000003919">
    <property type="component" value="Unassembled WGS sequence"/>
</dbReference>
<keyword evidence="1" id="KW-0812">Transmembrane</keyword>
<organism evidence="2 3">
    <name type="scientific">Algoriphagus machipongonensis</name>
    <dbReference type="NCBI Taxonomy" id="388413"/>
    <lineage>
        <taxon>Bacteria</taxon>
        <taxon>Pseudomonadati</taxon>
        <taxon>Bacteroidota</taxon>
        <taxon>Cytophagia</taxon>
        <taxon>Cytophagales</taxon>
        <taxon>Cyclobacteriaceae</taxon>
        <taxon>Algoriphagus</taxon>
    </lineage>
</organism>
<dbReference type="eggNOG" id="ENOG50319ZB">
    <property type="taxonomic scope" value="Bacteria"/>
</dbReference>